<dbReference type="PANTHER" id="PTHR23140">
    <property type="entry name" value="RNA PROCESSING PROTEIN LD23810P"/>
    <property type="match status" value="1"/>
</dbReference>
<dbReference type="Proteomes" id="UP000694427">
    <property type="component" value="Unplaced"/>
</dbReference>
<feature type="compositionally biased region" description="Basic and acidic residues" evidence="3">
    <location>
        <begin position="851"/>
        <end position="876"/>
    </location>
</feature>
<dbReference type="GO" id="GO:0005634">
    <property type="term" value="C:nucleus"/>
    <property type="evidence" value="ECO:0007669"/>
    <property type="project" value="TreeGrafter"/>
</dbReference>
<feature type="compositionally biased region" description="Basic and acidic residues" evidence="3">
    <location>
        <begin position="181"/>
        <end position="190"/>
    </location>
</feature>
<dbReference type="CDD" id="cd12223">
    <property type="entry name" value="RRM_SR140"/>
    <property type="match status" value="1"/>
</dbReference>
<reference evidence="7" key="2">
    <citation type="submission" date="2025-09" db="UniProtKB">
        <authorList>
            <consortium name="Ensembl"/>
        </authorList>
    </citation>
    <scope>IDENTIFICATION</scope>
</reference>
<feature type="region of interest" description="Disordered" evidence="3">
    <location>
        <begin position="827"/>
        <end position="927"/>
    </location>
</feature>
<dbReference type="GO" id="GO:0003723">
    <property type="term" value="F:RNA binding"/>
    <property type="evidence" value="ECO:0007669"/>
    <property type="project" value="UniProtKB-UniRule"/>
</dbReference>
<feature type="compositionally biased region" description="Acidic residues" evidence="3">
    <location>
        <begin position="458"/>
        <end position="470"/>
    </location>
</feature>
<feature type="domain" description="SURP motif" evidence="5">
    <location>
        <begin position="371"/>
        <end position="414"/>
    </location>
</feature>
<reference evidence="7" key="1">
    <citation type="submission" date="2025-08" db="UniProtKB">
        <authorList>
            <consortium name="Ensembl"/>
        </authorList>
    </citation>
    <scope>IDENTIFICATION</scope>
</reference>
<protein>
    <submittedName>
        <fullName evidence="7">U2 snRNP-associated SURP domain containing</fullName>
    </submittedName>
</protein>
<dbReference type="InterPro" id="IPR012677">
    <property type="entry name" value="Nucleotide-bd_a/b_plait_sf"/>
</dbReference>
<dbReference type="Gene3D" id="3.30.70.330">
    <property type="match status" value="1"/>
</dbReference>
<dbReference type="SMART" id="SM01115">
    <property type="entry name" value="cwf21"/>
    <property type="match status" value="1"/>
</dbReference>
<dbReference type="Gene3D" id="6.10.140.420">
    <property type="match status" value="1"/>
</dbReference>
<dbReference type="InterPro" id="IPR035979">
    <property type="entry name" value="RBD_domain_sf"/>
</dbReference>
<dbReference type="SUPFAM" id="SSF54928">
    <property type="entry name" value="RNA-binding domain, RBD"/>
    <property type="match status" value="1"/>
</dbReference>
<feature type="compositionally biased region" description="Low complexity" evidence="3">
    <location>
        <begin position="724"/>
        <end position="733"/>
    </location>
</feature>
<feature type="domain" description="CID" evidence="6">
    <location>
        <begin position="477"/>
        <end position="597"/>
    </location>
</feature>
<dbReference type="PROSITE" id="PS51391">
    <property type="entry name" value="CID"/>
    <property type="match status" value="1"/>
</dbReference>
<evidence type="ECO:0000256" key="3">
    <source>
        <dbReference type="SAM" id="MobiDB-lite"/>
    </source>
</evidence>
<feature type="region of interest" description="Disordered" evidence="3">
    <location>
        <begin position="448"/>
        <end position="477"/>
    </location>
</feature>
<keyword evidence="1 2" id="KW-0694">RNA-binding</keyword>
<dbReference type="Ensembl" id="ENSCCRT00010109879.1">
    <property type="protein sequence ID" value="ENSCCRP00010099066.1"/>
    <property type="gene ID" value="ENSCCRG00010041769.1"/>
</dbReference>
<dbReference type="InterPro" id="IPR006569">
    <property type="entry name" value="CID_dom"/>
</dbReference>
<feature type="region of interest" description="Disordered" evidence="3">
    <location>
        <begin position="161"/>
        <end position="214"/>
    </location>
</feature>
<dbReference type="PANTHER" id="PTHR23140:SF10">
    <property type="entry name" value="U2 SNRNP-ASSOCIATED SURP DOMAIN-CONTAINING"/>
    <property type="match status" value="1"/>
</dbReference>
<dbReference type="InterPro" id="IPR047488">
    <property type="entry name" value="SR140_cwf21"/>
</dbReference>
<feature type="compositionally biased region" description="Basic and acidic residues" evidence="3">
    <location>
        <begin position="738"/>
        <end position="753"/>
    </location>
</feature>
<dbReference type="GO" id="GO:0006396">
    <property type="term" value="P:RNA processing"/>
    <property type="evidence" value="ECO:0007669"/>
    <property type="project" value="InterPro"/>
</dbReference>
<dbReference type="FunFam" id="3.30.70.330:FF:000177">
    <property type="entry name" value="U2 snRNP-associated SURP motif-containing protein-like isoform X2"/>
    <property type="match status" value="1"/>
</dbReference>
<dbReference type="InterPro" id="IPR013170">
    <property type="entry name" value="mRNA_splic_Cwf21_dom"/>
</dbReference>
<dbReference type="InterPro" id="IPR008942">
    <property type="entry name" value="ENTH_VHS"/>
</dbReference>
<feature type="domain" description="RRM" evidence="4">
    <location>
        <begin position="215"/>
        <end position="296"/>
    </location>
</feature>
<name>A0A8C1P0H0_CYPCA</name>
<evidence type="ECO:0000256" key="2">
    <source>
        <dbReference type="PROSITE-ProRule" id="PRU00176"/>
    </source>
</evidence>
<feature type="compositionally biased region" description="Basic and acidic residues" evidence="3">
    <location>
        <begin position="705"/>
        <end position="723"/>
    </location>
</feature>
<feature type="region of interest" description="Disordered" evidence="3">
    <location>
        <begin position="698"/>
        <end position="753"/>
    </location>
</feature>
<dbReference type="FunFam" id="1.10.10.790:FF:000006">
    <property type="entry name" value="U2 snRNP-associated SURP motif-containing protein isoform X1"/>
    <property type="match status" value="1"/>
</dbReference>
<dbReference type="SMART" id="SM00582">
    <property type="entry name" value="RPR"/>
    <property type="match status" value="1"/>
</dbReference>
<evidence type="ECO:0000259" key="5">
    <source>
        <dbReference type="PROSITE" id="PS50128"/>
    </source>
</evidence>
<dbReference type="InterPro" id="IPR035009">
    <property type="entry name" value="SR140_RRM"/>
</dbReference>
<dbReference type="InterPro" id="IPR000061">
    <property type="entry name" value="Surp"/>
</dbReference>
<sequence>MADKTPGGAQKTNSKVFFFTFLLYIRILKSVFFVNDNKSERILSLIRKLKAFSIGKMAVAKRTLSKKEQDELKKKEDERAAAEIYEEFLAAFEGGEGKVKTFVRGGIAKATKEEVAADDKKGKLYKPKSRILEASKKGDKEKKKSNLELFKEELKQIQEERDERHRLKGRVSRFEPLPTVEGRRSADGSSRRNRPSSVLDDSAPGSHDVGDPTTTNLYLGNINPQMNEEMLCQEFGRYGPLASVKIMWPRTDEERARERNCGFVAFMTRKDAERALKHLNGKMIMNFDMKLGWGKGVPIPPHPIYIPPSMMEHTLPPPPSGLPFNAQPKERLKNPNAPMPPPPKCKEEFEKTLSQAIVKVVIPTERNLLSLIHRMIEFVVREGPMFEAMIMNREINNPLYRFLFENQSPAHVYYRWKLYTILQGESPTKWKTEDFRIFKNGSIWRPPPLNPYLHGSPEEEEHDDEEEDEETSKKGSLKDEYRDKLEELLRGLTPRKSDIANAMFFCLARADAAEEIVECIAESLSILKTPLPKKIARLYLVSDVLYNSSAKVANASYYRKLELQGQRVMSCFRAWEDWAVYPDPFLIKLQNIFLGLVSLDSEKEPADLLPEDIDGAPIVEEELDGAPLDDVDGMPIDGAQIDGAPLDDLDGMPIKGTDDDLDGVPLDQKPGFKVAPSKWEEVDGTALEAQAVTTSKWEIFDLPDESEKSKTSSTRETESKDSLKSSSAADQQSYSNPVREEYDSKSAKFSEMSEEKRAKLREIELKVMKFQDELESGKRPKKSGQSIQEQVELYRDKLLQRVKMEIFLNTFVLSLAVFKQLYFLPRKRRHSPSPSPTRSSSSRRGRSPSPRSERSDRSHTKDSSRSSYKDSPRDSNPKNSILSPSPPRTPKRSRRSRSRTPKKSSKKSRSRSRSPHRSHKKSKKSKH</sequence>
<dbReference type="Gene3D" id="1.25.40.90">
    <property type="match status" value="1"/>
</dbReference>
<dbReference type="Pfam" id="PF01805">
    <property type="entry name" value="Surp"/>
    <property type="match status" value="1"/>
</dbReference>
<evidence type="ECO:0000259" key="6">
    <source>
        <dbReference type="PROSITE" id="PS51391"/>
    </source>
</evidence>
<dbReference type="SUPFAM" id="SSF109905">
    <property type="entry name" value="Surp module (SWAP domain)"/>
    <property type="match status" value="1"/>
</dbReference>
<organism evidence="7 8">
    <name type="scientific">Cyprinus carpio</name>
    <name type="common">Common carp</name>
    <dbReference type="NCBI Taxonomy" id="7962"/>
    <lineage>
        <taxon>Eukaryota</taxon>
        <taxon>Metazoa</taxon>
        <taxon>Chordata</taxon>
        <taxon>Craniata</taxon>
        <taxon>Vertebrata</taxon>
        <taxon>Euteleostomi</taxon>
        <taxon>Actinopterygii</taxon>
        <taxon>Neopterygii</taxon>
        <taxon>Teleostei</taxon>
        <taxon>Ostariophysi</taxon>
        <taxon>Cypriniformes</taxon>
        <taxon>Cyprinidae</taxon>
        <taxon>Cyprininae</taxon>
        <taxon>Cyprinus</taxon>
    </lineage>
</organism>
<keyword evidence="8" id="KW-1185">Reference proteome</keyword>
<dbReference type="AlphaFoldDB" id="A0A8C1P0H0"/>
<evidence type="ECO:0000313" key="7">
    <source>
        <dbReference type="Ensembl" id="ENSCCRP00010099066.1"/>
    </source>
</evidence>
<dbReference type="CDD" id="cd21370">
    <property type="entry name" value="cwf21_SR140"/>
    <property type="match status" value="1"/>
</dbReference>
<dbReference type="InterPro" id="IPR035967">
    <property type="entry name" value="SWAP/Surp_sf"/>
</dbReference>
<dbReference type="PROSITE" id="PS50128">
    <property type="entry name" value="SURP"/>
    <property type="match status" value="1"/>
</dbReference>
<accession>A0A8C1P0H0</accession>
<dbReference type="SMART" id="SM00648">
    <property type="entry name" value="SWAP"/>
    <property type="match status" value="1"/>
</dbReference>
<dbReference type="InterPro" id="IPR000504">
    <property type="entry name" value="RRM_dom"/>
</dbReference>
<dbReference type="PROSITE" id="PS50102">
    <property type="entry name" value="RRM"/>
    <property type="match status" value="1"/>
</dbReference>
<evidence type="ECO:0000259" key="4">
    <source>
        <dbReference type="PROSITE" id="PS50102"/>
    </source>
</evidence>
<proteinExistence type="predicted"/>
<evidence type="ECO:0000313" key="8">
    <source>
        <dbReference type="Proteomes" id="UP000694427"/>
    </source>
</evidence>
<evidence type="ECO:0000256" key="1">
    <source>
        <dbReference type="ARBA" id="ARBA00022884"/>
    </source>
</evidence>
<dbReference type="InterPro" id="IPR051485">
    <property type="entry name" value="SR-CTD_assoc_factor"/>
</dbReference>
<dbReference type="Pfam" id="PF08312">
    <property type="entry name" value="cwf21"/>
    <property type="match status" value="1"/>
</dbReference>
<dbReference type="Pfam" id="PF00076">
    <property type="entry name" value="RRM_1"/>
    <property type="match status" value="1"/>
</dbReference>
<feature type="compositionally biased region" description="Basic residues" evidence="3">
    <location>
        <begin position="889"/>
        <end position="927"/>
    </location>
</feature>
<dbReference type="SMART" id="SM00360">
    <property type="entry name" value="RRM"/>
    <property type="match status" value="1"/>
</dbReference>
<dbReference type="Gene3D" id="1.10.10.790">
    <property type="entry name" value="Surp module"/>
    <property type="match status" value="1"/>
</dbReference>